<feature type="domain" description="TRASH" evidence="2">
    <location>
        <begin position="4"/>
        <end position="42"/>
    </location>
</feature>
<dbReference type="Proteomes" id="UP000242167">
    <property type="component" value="Nucleomorph 2"/>
</dbReference>
<dbReference type="SMART" id="SM00746">
    <property type="entry name" value="TRASH"/>
    <property type="match status" value="1"/>
</dbReference>
<dbReference type="Gene3D" id="2.30.170.20">
    <property type="entry name" value="Ribosomal protein L24e"/>
    <property type="match status" value="1"/>
</dbReference>
<comment type="similarity">
    <text evidence="1">Belongs to the eukaryotic ribosomal protein eL24 family.</text>
</comment>
<dbReference type="GeneID" id="857497"/>
<dbReference type="GO" id="GO:0005840">
    <property type="term" value="C:ribosome"/>
    <property type="evidence" value="ECO:0007669"/>
    <property type="project" value="UniProtKB-KW"/>
</dbReference>
<evidence type="ECO:0000313" key="3">
    <source>
        <dbReference type="EMBL" id="CAC27112.1"/>
    </source>
</evidence>
<dbReference type="InterPro" id="IPR038630">
    <property type="entry name" value="L24e/L24_sf"/>
</dbReference>
<keyword evidence="3" id="KW-0687">Ribonucleoprotein</keyword>
<dbReference type="InterPro" id="IPR000988">
    <property type="entry name" value="Ribosomal_eL24-rel_N"/>
</dbReference>
<dbReference type="AlphaFoldDB" id="Q9AVV9"/>
<evidence type="ECO:0000259" key="2">
    <source>
        <dbReference type="SMART" id="SM00746"/>
    </source>
</evidence>
<dbReference type="InterPro" id="IPR011017">
    <property type="entry name" value="TRASH_dom"/>
</dbReference>
<dbReference type="PIR" id="G90116">
    <property type="entry name" value="G90116"/>
</dbReference>
<keyword evidence="3" id="KW-0689">Ribosomal protein</keyword>
<name>Q9AVV9_GUITH</name>
<dbReference type="RefSeq" id="XP_001713328.1">
    <property type="nucleotide sequence ID" value="XM_001713276.1"/>
</dbReference>
<organism evidence="3 4">
    <name type="scientific">Guillardia theta</name>
    <name type="common">Cryptophyte</name>
    <name type="synonym">Cryptomonas phi</name>
    <dbReference type="NCBI Taxonomy" id="55529"/>
    <lineage>
        <taxon>Eukaryota</taxon>
        <taxon>Cryptophyceae</taxon>
        <taxon>Pyrenomonadales</taxon>
        <taxon>Geminigeraceae</taxon>
        <taxon>Guillardia</taxon>
    </lineage>
</organism>
<dbReference type="GO" id="GO:0000428">
    <property type="term" value="C:DNA-directed RNA polymerase complex"/>
    <property type="evidence" value="ECO:0007669"/>
    <property type="project" value="UniProtKB-KW"/>
</dbReference>
<evidence type="ECO:0000256" key="1">
    <source>
        <dbReference type="ARBA" id="ARBA00005647"/>
    </source>
</evidence>
<evidence type="ECO:0000313" key="4">
    <source>
        <dbReference type="Proteomes" id="UP000242167"/>
    </source>
</evidence>
<protein>
    <submittedName>
        <fullName evidence="3">60S ribosomal protein L24</fullName>
    </submittedName>
</protein>
<proteinExistence type="inferred from homology"/>
<sequence length="106" mass="12532">MEICNFCGIGIYPGHGSMFVTNKFDKFYFCSTKCKKLKKIGKTNKGLKWTIKFSKLNKFNEISNQIKKIKLNKTEKNITYAYFSTILFKKKIDRYKSIKTKKLHLK</sequence>
<dbReference type="EMBL" id="AJ010592">
    <property type="protein sequence ID" value="CAC27112.1"/>
    <property type="molecule type" value="Genomic_DNA"/>
</dbReference>
<accession>Q9AVV9</accession>
<dbReference type="Pfam" id="PF01246">
    <property type="entry name" value="Ribosomal_L24e"/>
    <property type="match status" value="1"/>
</dbReference>
<dbReference type="SUPFAM" id="SSF57716">
    <property type="entry name" value="Glucocorticoid receptor-like (DNA-binding domain)"/>
    <property type="match status" value="1"/>
</dbReference>
<gene>
    <name evidence="3" type="primary">rpl24</name>
</gene>
<reference evidence="3 4" key="1">
    <citation type="journal article" date="2001" name="Nature">
        <title>The highly reduced genome of an enslaved algal nucleus.</title>
        <authorList>
            <person name="Douglas S."/>
            <person name="Zauner S."/>
            <person name="Fraunholz M."/>
            <person name="Beaton M."/>
            <person name="Penny S."/>
            <person name="Deng L."/>
            <person name="Wu X."/>
            <person name="Reith M."/>
            <person name="Cavalier-Smith T."/>
            <person name="Maier U."/>
        </authorList>
    </citation>
    <scope>NUCLEOTIDE SEQUENCE [LARGE SCALE GENOMIC DNA]</scope>
</reference>